<organism evidence="1 2">
    <name type="scientific">Klebsiella michiganensis</name>
    <dbReference type="NCBI Taxonomy" id="1134687"/>
    <lineage>
        <taxon>Bacteria</taxon>
        <taxon>Pseudomonadati</taxon>
        <taxon>Pseudomonadota</taxon>
        <taxon>Gammaproteobacteria</taxon>
        <taxon>Enterobacterales</taxon>
        <taxon>Enterobacteriaceae</taxon>
        <taxon>Klebsiella/Raoultella group</taxon>
        <taxon>Klebsiella</taxon>
    </lineage>
</organism>
<protein>
    <submittedName>
        <fullName evidence="1">Uncharacterized protein</fullName>
    </submittedName>
</protein>
<reference evidence="1 2" key="1">
    <citation type="submission" date="2018-06" db="EMBL/GenBank/DDBJ databases">
        <authorList>
            <consortium name="Pathogen Informatics"/>
            <person name="Doyle S."/>
        </authorList>
    </citation>
    <scope>NUCLEOTIDE SEQUENCE [LARGE SCALE GENOMIC DNA]</scope>
    <source>
        <strain evidence="1 2">NCTC11694</strain>
    </source>
</reference>
<name>A0A7H4MW47_9ENTR</name>
<evidence type="ECO:0000313" key="2">
    <source>
        <dbReference type="Proteomes" id="UP000255050"/>
    </source>
</evidence>
<proteinExistence type="predicted"/>
<dbReference type="InterPro" id="IPR025317">
    <property type="entry name" value="DUF4222"/>
</dbReference>
<gene>
    <name evidence="1" type="ORF">NCTC11694_06919</name>
</gene>
<accession>A0A7H4MW47</accession>
<comment type="caution">
    <text evidence="1">The sequence shown here is derived from an EMBL/GenBank/DDBJ whole genome shotgun (WGS) entry which is preliminary data.</text>
</comment>
<dbReference type="Pfam" id="PF13973">
    <property type="entry name" value="DUF4222"/>
    <property type="match status" value="1"/>
</dbReference>
<dbReference type="AlphaFoldDB" id="A0A7H4MW47"/>
<sequence>MQFVYGVRVSGGFEPVCYQFAQWVVGDFNGQAGSVCENLTDVQRSLRNPGPSLFAGAQTQRVIYLREGYEHECFSPLSSSDEKFREIEGSYEPVNAIKADSHQS</sequence>
<evidence type="ECO:0000313" key="1">
    <source>
        <dbReference type="EMBL" id="STT07310.1"/>
    </source>
</evidence>
<dbReference type="Proteomes" id="UP000255050">
    <property type="component" value="Unassembled WGS sequence"/>
</dbReference>
<dbReference type="EMBL" id="UGJR01000006">
    <property type="protein sequence ID" value="STT07310.1"/>
    <property type="molecule type" value="Genomic_DNA"/>
</dbReference>